<feature type="signal peptide" evidence="1">
    <location>
        <begin position="1"/>
        <end position="21"/>
    </location>
</feature>
<proteinExistence type="predicted"/>
<dbReference type="RefSeq" id="WP_181896424.1">
    <property type="nucleotide sequence ID" value="NZ_QRDX01000008.1"/>
</dbReference>
<dbReference type="AlphaFoldDB" id="A0A3D9H889"/>
<name>A0A3D9H889_9FLAO</name>
<reference evidence="2 3" key="1">
    <citation type="submission" date="2018-07" db="EMBL/GenBank/DDBJ databases">
        <title>Genomic Encyclopedia of Type Strains, Phase III (KMG-III): the genomes of soil and plant-associated and newly described type strains.</title>
        <authorList>
            <person name="Whitman W."/>
        </authorList>
    </citation>
    <scope>NUCLEOTIDE SEQUENCE [LARGE SCALE GENOMIC DNA]</scope>
    <source>
        <strain evidence="2 3">CECT 8487</strain>
    </source>
</reference>
<protein>
    <submittedName>
        <fullName evidence="2">Uncharacterized protein</fullName>
    </submittedName>
</protein>
<comment type="caution">
    <text evidence="2">The sequence shown here is derived from an EMBL/GenBank/DDBJ whole genome shotgun (WGS) entry which is preliminary data.</text>
</comment>
<dbReference type="Proteomes" id="UP000256629">
    <property type="component" value="Unassembled WGS sequence"/>
</dbReference>
<sequence>MKALKLTLIAAVLLVAFSSCTEQDLNEDDVLIDNEASAFFAGGDINQR</sequence>
<evidence type="ECO:0000313" key="3">
    <source>
        <dbReference type="Proteomes" id="UP000256629"/>
    </source>
</evidence>
<gene>
    <name evidence="2" type="ORF">DFQ02_10881</name>
</gene>
<keyword evidence="1" id="KW-0732">Signal</keyword>
<dbReference type="EMBL" id="QRDX01000008">
    <property type="protein sequence ID" value="RED45703.1"/>
    <property type="molecule type" value="Genomic_DNA"/>
</dbReference>
<dbReference type="PROSITE" id="PS51257">
    <property type="entry name" value="PROKAR_LIPOPROTEIN"/>
    <property type="match status" value="1"/>
</dbReference>
<keyword evidence="3" id="KW-1185">Reference proteome</keyword>
<feature type="chain" id="PRO_5017576081" evidence="1">
    <location>
        <begin position="22"/>
        <end position="48"/>
    </location>
</feature>
<accession>A0A3D9H889</accession>
<organism evidence="2 3">
    <name type="scientific">Seonamhaeicola aphaedonensis</name>
    <dbReference type="NCBI Taxonomy" id="1461338"/>
    <lineage>
        <taxon>Bacteria</taxon>
        <taxon>Pseudomonadati</taxon>
        <taxon>Bacteroidota</taxon>
        <taxon>Flavobacteriia</taxon>
        <taxon>Flavobacteriales</taxon>
        <taxon>Flavobacteriaceae</taxon>
    </lineage>
</organism>
<evidence type="ECO:0000313" key="2">
    <source>
        <dbReference type="EMBL" id="RED45703.1"/>
    </source>
</evidence>
<evidence type="ECO:0000256" key="1">
    <source>
        <dbReference type="SAM" id="SignalP"/>
    </source>
</evidence>